<dbReference type="EMBL" id="JABFUD020000010">
    <property type="protein sequence ID" value="KAI5074202.1"/>
    <property type="molecule type" value="Genomic_DNA"/>
</dbReference>
<name>A0A9D4UVG5_ADICA</name>
<proteinExistence type="predicted"/>
<evidence type="ECO:0000313" key="2">
    <source>
        <dbReference type="Proteomes" id="UP000886520"/>
    </source>
</evidence>
<dbReference type="Proteomes" id="UP000886520">
    <property type="component" value="Chromosome 10"/>
</dbReference>
<organism evidence="1 2">
    <name type="scientific">Adiantum capillus-veneris</name>
    <name type="common">Maidenhair fern</name>
    <dbReference type="NCBI Taxonomy" id="13818"/>
    <lineage>
        <taxon>Eukaryota</taxon>
        <taxon>Viridiplantae</taxon>
        <taxon>Streptophyta</taxon>
        <taxon>Embryophyta</taxon>
        <taxon>Tracheophyta</taxon>
        <taxon>Polypodiopsida</taxon>
        <taxon>Polypodiidae</taxon>
        <taxon>Polypodiales</taxon>
        <taxon>Pteridineae</taxon>
        <taxon>Pteridaceae</taxon>
        <taxon>Vittarioideae</taxon>
        <taxon>Adiantum</taxon>
    </lineage>
</organism>
<sequence>MVQVICGSQDFKGERCYDVYVGSDITISRCRAFHGLEECVFGLSIESSGKRIPFDVVDGRDDWRFYWRIS</sequence>
<dbReference type="AlphaFoldDB" id="A0A9D4UVG5"/>
<protein>
    <submittedName>
        <fullName evidence="1">Uncharacterized protein</fullName>
    </submittedName>
</protein>
<keyword evidence="2" id="KW-1185">Reference proteome</keyword>
<evidence type="ECO:0000313" key="1">
    <source>
        <dbReference type="EMBL" id="KAI5074202.1"/>
    </source>
</evidence>
<gene>
    <name evidence="1" type="ORF">GOP47_0010163</name>
</gene>
<comment type="caution">
    <text evidence="1">The sequence shown here is derived from an EMBL/GenBank/DDBJ whole genome shotgun (WGS) entry which is preliminary data.</text>
</comment>
<accession>A0A9D4UVG5</accession>
<reference evidence="1" key="1">
    <citation type="submission" date="2021-01" db="EMBL/GenBank/DDBJ databases">
        <title>Adiantum capillus-veneris genome.</title>
        <authorList>
            <person name="Fang Y."/>
            <person name="Liao Q."/>
        </authorList>
    </citation>
    <scope>NUCLEOTIDE SEQUENCE</scope>
    <source>
        <strain evidence="1">H3</strain>
        <tissue evidence="1">Leaf</tissue>
    </source>
</reference>